<proteinExistence type="predicted"/>
<dbReference type="KEGG" id="rpod:E0E05_01735"/>
<keyword evidence="3" id="KW-1185">Reference proteome</keyword>
<gene>
    <name evidence="2" type="ORF">E0E05_01735</name>
</gene>
<evidence type="ECO:0000313" key="3">
    <source>
        <dbReference type="Proteomes" id="UP000293719"/>
    </source>
</evidence>
<accession>A0A4P6UYX9</accession>
<dbReference type="GeneID" id="90766003"/>
<feature type="region of interest" description="Disordered" evidence="1">
    <location>
        <begin position="1"/>
        <end position="20"/>
    </location>
</feature>
<dbReference type="InterPro" id="IPR010836">
    <property type="entry name" value="SapC"/>
</dbReference>
<reference evidence="2 3" key="1">
    <citation type="journal article" date="2017" name="Int. J. Syst. Evol. Microbiol.">
        <title>Roseitalea porphyridii gen. nov., sp. nov., isolated from a red alga, and reclassification of Hoeflea suaedae Chung et al. 2013 as Pseudohoeflea suaedae gen. nov., comb. nov.</title>
        <authorList>
            <person name="Hyeon J.W."/>
            <person name="Jeong S.E."/>
            <person name="Baek K."/>
            <person name="Jeon C.O."/>
        </authorList>
    </citation>
    <scope>NUCLEOTIDE SEQUENCE [LARGE SCALE GENOMIC DNA]</scope>
    <source>
        <strain evidence="2 3">MA7-20</strain>
    </source>
</reference>
<dbReference type="AlphaFoldDB" id="A0A4P6UYX9"/>
<evidence type="ECO:0000256" key="1">
    <source>
        <dbReference type="SAM" id="MobiDB-lite"/>
    </source>
</evidence>
<dbReference type="OrthoDB" id="9806524at2"/>
<sequence>MSDATTKEPAAADAANGKANTERSLPAMYETVSVLSAGLHGDLRFTPANKFPGAAGLNAIIVAAAEFPEAALHYPIVFSEQGDKHAAHVITGHTTGENRFVEKSGKWRTGAYIPAYVRRYPFILVEDTEQDKLTLAADLKSRWFGDKKGEPLFEDGKPSETAQNAFKFCTTYHRQLLETDVLLGQIAETGILVERNADVTLPDETKRRITGFKVVDEQKLGELDDETFLSLRKNGALSLIYCHLISMRNWRNIAAATAK</sequence>
<name>A0A4P6UYX9_9HYPH</name>
<dbReference type="Proteomes" id="UP000293719">
    <property type="component" value="Chromosome"/>
</dbReference>
<dbReference type="EMBL" id="CP036532">
    <property type="protein sequence ID" value="QBK29426.1"/>
    <property type="molecule type" value="Genomic_DNA"/>
</dbReference>
<organism evidence="2 3">
    <name type="scientific">Roseitalea porphyridii</name>
    <dbReference type="NCBI Taxonomy" id="1852022"/>
    <lineage>
        <taxon>Bacteria</taxon>
        <taxon>Pseudomonadati</taxon>
        <taxon>Pseudomonadota</taxon>
        <taxon>Alphaproteobacteria</taxon>
        <taxon>Hyphomicrobiales</taxon>
        <taxon>Ahrensiaceae</taxon>
        <taxon>Roseitalea</taxon>
    </lineage>
</organism>
<dbReference type="RefSeq" id="WP_131615128.1">
    <property type="nucleotide sequence ID" value="NZ_CP036532.1"/>
</dbReference>
<dbReference type="Pfam" id="PF07277">
    <property type="entry name" value="SapC"/>
    <property type="match status" value="1"/>
</dbReference>
<evidence type="ECO:0000313" key="2">
    <source>
        <dbReference type="EMBL" id="QBK29426.1"/>
    </source>
</evidence>
<protein>
    <submittedName>
        <fullName evidence="2">SapC family protein</fullName>
    </submittedName>
</protein>